<proteinExistence type="inferred from homology"/>
<feature type="domain" description="AMP-binding enzyme C-terminal" evidence="3">
    <location>
        <begin position="31"/>
        <end position="104"/>
    </location>
</feature>
<dbReference type="FunFam" id="3.30.300.30:FF:000008">
    <property type="entry name" value="2,3-dihydroxybenzoate-AMP ligase"/>
    <property type="match status" value="1"/>
</dbReference>
<dbReference type="Pfam" id="PF13193">
    <property type="entry name" value="AMP-binding_C"/>
    <property type="match status" value="1"/>
</dbReference>
<name>A0A8J2ZRY8_9BACI</name>
<dbReference type="GO" id="GO:0006631">
    <property type="term" value="P:fatty acid metabolic process"/>
    <property type="evidence" value="ECO:0007669"/>
    <property type="project" value="TreeGrafter"/>
</dbReference>
<dbReference type="AlphaFoldDB" id="A0A8J2ZRY8"/>
<dbReference type="InterPro" id="IPR025110">
    <property type="entry name" value="AMP-bd_C"/>
</dbReference>
<dbReference type="PANTHER" id="PTHR43201">
    <property type="entry name" value="ACYL-COA SYNTHETASE"/>
    <property type="match status" value="1"/>
</dbReference>
<accession>A0A8J2ZRY8</accession>
<keyword evidence="2" id="KW-0436">Ligase</keyword>
<evidence type="ECO:0000313" key="4">
    <source>
        <dbReference type="EMBL" id="GGH73598.1"/>
    </source>
</evidence>
<sequence length="122" mass="13900">MAKQDEDGYVYIVGRKKEMIITGGENVYPQEIEFWLSEHEAIEEAAVIGLPDDLWGEAVTAFIVAKGILEQDELKEYCRKKLASYKIPKHFIYLEELPKTEVGKINKKELAATGIKQLKIKS</sequence>
<dbReference type="RefSeq" id="WP_308421546.1">
    <property type="nucleotide sequence ID" value="NZ_BMEV01000016.1"/>
</dbReference>
<dbReference type="PANTHER" id="PTHR43201:SF5">
    <property type="entry name" value="MEDIUM-CHAIN ACYL-COA LIGASE ACSF2, MITOCHONDRIAL"/>
    <property type="match status" value="1"/>
</dbReference>
<reference evidence="4" key="2">
    <citation type="submission" date="2020-09" db="EMBL/GenBank/DDBJ databases">
        <authorList>
            <person name="Sun Q."/>
            <person name="Zhou Y."/>
        </authorList>
    </citation>
    <scope>NUCLEOTIDE SEQUENCE</scope>
    <source>
        <strain evidence="4">CGMCC 1.12360</strain>
    </source>
</reference>
<comment type="caution">
    <text evidence="4">The sequence shown here is derived from an EMBL/GenBank/DDBJ whole genome shotgun (WGS) entry which is preliminary data.</text>
</comment>
<protein>
    <recommendedName>
        <fullName evidence="3">AMP-binding enzyme C-terminal domain-containing protein</fullName>
    </recommendedName>
</protein>
<dbReference type="SUPFAM" id="SSF56801">
    <property type="entry name" value="Acetyl-CoA synthetase-like"/>
    <property type="match status" value="1"/>
</dbReference>
<reference evidence="4" key="1">
    <citation type="journal article" date="2014" name="Int. J. Syst. Evol. Microbiol.">
        <title>Complete genome sequence of Corynebacterium casei LMG S-19264T (=DSM 44701T), isolated from a smear-ripened cheese.</title>
        <authorList>
            <consortium name="US DOE Joint Genome Institute (JGI-PGF)"/>
            <person name="Walter F."/>
            <person name="Albersmeier A."/>
            <person name="Kalinowski J."/>
            <person name="Ruckert C."/>
        </authorList>
    </citation>
    <scope>NUCLEOTIDE SEQUENCE</scope>
    <source>
        <strain evidence="4">CGMCC 1.12360</strain>
    </source>
</reference>
<dbReference type="EMBL" id="BMEV01000016">
    <property type="protein sequence ID" value="GGH73598.1"/>
    <property type="molecule type" value="Genomic_DNA"/>
</dbReference>
<organism evidence="4 5">
    <name type="scientific">Compostibacillus humi</name>
    <dbReference type="NCBI Taxonomy" id="1245525"/>
    <lineage>
        <taxon>Bacteria</taxon>
        <taxon>Bacillati</taxon>
        <taxon>Bacillota</taxon>
        <taxon>Bacilli</taxon>
        <taxon>Bacillales</taxon>
        <taxon>Bacillaceae</taxon>
        <taxon>Compostibacillus</taxon>
    </lineage>
</organism>
<evidence type="ECO:0000259" key="3">
    <source>
        <dbReference type="Pfam" id="PF13193"/>
    </source>
</evidence>
<keyword evidence="5" id="KW-1185">Reference proteome</keyword>
<dbReference type="Proteomes" id="UP000602050">
    <property type="component" value="Unassembled WGS sequence"/>
</dbReference>
<gene>
    <name evidence="4" type="ORF">GCM10010978_11640</name>
</gene>
<evidence type="ECO:0000256" key="1">
    <source>
        <dbReference type="ARBA" id="ARBA00006432"/>
    </source>
</evidence>
<comment type="similarity">
    <text evidence="1">Belongs to the ATP-dependent AMP-binding enzyme family.</text>
</comment>
<dbReference type="InterPro" id="IPR045851">
    <property type="entry name" value="AMP-bd_C_sf"/>
</dbReference>
<dbReference type="Gene3D" id="3.30.300.30">
    <property type="match status" value="1"/>
</dbReference>
<evidence type="ECO:0000256" key="2">
    <source>
        <dbReference type="ARBA" id="ARBA00022598"/>
    </source>
</evidence>
<evidence type="ECO:0000313" key="5">
    <source>
        <dbReference type="Proteomes" id="UP000602050"/>
    </source>
</evidence>
<dbReference type="GO" id="GO:0031956">
    <property type="term" value="F:medium-chain fatty acid-CoA ligase activity"/>
    <property type="evidence" value="ECO:0007669"/>
    <property type="project" value="TreeGrafter"/>
</dbReference>